<evidence type="ECO:0000256" key="1">
    <source>
        <dbReference type="ARBA" id="ARBA00010986"/>
    </source>
</evidence>
<dbReference type="GO" id="GO:0016829">
    <property type="term" value="F:lyase activity"/>
    <property type="evidence" value="ECO:0007669"/>
    <property type="project" value="UniProtKB-KW"/>
</dbReference>
<dbReference type="OrthoDB" id="9804574at2"/>
<dbReference type="RefSeq" id="WP_012485857.1">
    <property type="nucleotide sequence ID" value="NC_010995.1"/>
</dbReference>
<evidence type="ECO:0000259" key="3">
    <source>
        <dbReference type="SMART" id="SM00858"/>
    </source>
</evidence>
<evidence type="ECO:0000313" key="5">
    <source>
        <dbReference type="Proteomes" id="UP000001036"/>
    </source>
</evidence>
<dbReference type="InterPro" id="IPR052172">
    <property type="entry name" value="UxaA_altronate/galactarate_dh"/>
</dbReference>
<dbReference type="SMART" id="SM00858">
    <property type="entry name" value="SAF"/>
    <property type="match status" value="1"/>
</dbReference>
<reference evidence="4 5" key="1">
    <citation type="journal article" date="2008" name="J. Bacteriol.">
        <title>Insights into plant cell wall degradation from the genome sequence of the soil bacterium Cellvibrio japonicus.</title>
        <authorList>
            <person name="Deboy R.T."/>
            <person name="Mongodin E.F."/>
            <person name="Fouts D.E."/>
            <person name="Tailford L.E."/>
            <person name="Khouri H."/>
            <person name="Emerson J.B."/>
            <person name="Mohamoud Y."/>
            <person name="Watkins K."/>
            <person name="Henrissat B."/>
            <person name="Gilbert H.J."/>
            <person name="Nelson K.E."/>
        </authorList>
    </citation>
    <scope>NUCLEOTIDE SEQUENCE [LARGE SCALE GENOMIC DNA]</scope>
    <source>
        <strain evidence="4 5">Ueda107</strain>
    </source>
</reference>
<dbReference type="KEGG" id="cja:CJA_0174"/>
<proteinExistence type="inferred from homology"/>
<dbReference type="InterPro" id="IPR013974">
    <property type="entry name" value="SAF"/>
</dbReference>
<dbReference type="Pfam" id="PF08666">
    <property type="entry name" value="SAF"/>
    <property type="match status" value="1"/>
</dbReference>
<dbReference type="GO" id="GO:0019698">
    <property type="term" value="P:D-galacturonate catabolic process"/>
    <property type="evidence" value="ECO:0007669"/>
    <property type="project" value="TreeGrafter"/>
</dbReference>
<sequence length="506" mass="54371">MSSIIVLHESDNVGICKVSLPAGVLYAEKDVTLLRDIPAMHKFAVRPIAKGEAITKYGQVIGFANQDIPAGEHVHAHNCVMGDFEKDYGFCEQARPTQFVPVAERATFQGYKRANGKVGTRNYIGIITTVNCSATVAKAIAQQISQSGELAQFPNIDGVVALTHDSGCGMRSDGEGYETLRRTFNGYARHPNFGGVMMVGLGCETMQIKRVMEECGLADSKTFTAYTIQDVGGTRHAIEKGLDAVRAMLPLVNAHQRETASASELIIGLQCGGSDAFSGITANPALGIAGDILVRHGGTVILSETPEIFGAEHLLTRRAESPEVAQKLLERIQWWQDYTARNDFELNNNPSPGNKAGGLTTIIEKSLGAQAKSGSTNLRDVFLYAEEITEKGFVFMDSPGYDPVSATGQVASGAQILCFTTGRGSAFGCKPAPSIKLATNSGIYERMQDDMDINCGKVLDGELTLEQSGQEIFEEILAVASGKRTKSELLGYGDNEFIPWKIGAVV</sequence>
<dbReference type="InterPro" id="IPR048332">
    <property type="entry name" value="GD_AH_C"/>
</dbReference>
<dbReference type="Proteomes" id="UP000001036">
    <property type="component" value="Chromosome"/>
</dbReference>
<dbReference type="HOGENOM" id="CLU_029189_0_0_6"/>
<dbReference type="InterPro" id="IPR007392">
    <property type="entry name" value="GD_AH_second"/>
</dbReference>
<dbReference type="EMBL" id="CP000934">
    <property type="protein sequence ID" value="ACE83193.1"/>
    <property type="molecule type" value="Genomic_DNA"/>
</dbReference>
<keyword evidence="2" id="KW-0456">Lyase</keyword>
<dbReference type="Pfam" id="PF20629">
    <property type="entry name" value="GD_AH_C"/>
    <property type="match status" value="1"/>
</dbReference>
<accession>B3PGB9</accession>
<organism evidence="4 5">
    <name type="scientific">Cellvibrio japonicus (strain Ueda107)</name>
    <name type="common">Pseudomonas fluorescens subsp. cellulosa</name>
    <dbReference type="NCBI Taxonomy" id="498211"/>
    <lineage>
        <taxon>Bacteria</taxon>
        <taxon>Pseudomonadati</taxon>
        <taxon>Pseudomonadota</taxon>
        <taxon>Gammaproteobacteria</taxon>
        <taxon>Cellvibrionales</taxon>
        <taxon>Cellvibrionaceae</taxon>
        <taxon>Cellvibrio</taxon>
    </lineage>
</organism>
<comment type="similarity">
    <text evidence="1">Belongs to the UxaA family.</text>
</comment>
<dbReference type="PANTHER" id="PTHR30536:SF5">
    <property type="entry name" value="ALTRONATE DEHYDRATASE"/>
    <property type="match status" value="1"/>
</dbReference>
<evidence type="ECO:0000256" key="2">
    <source>
        <dbReference type="ARBA" id="ARBA00023239"/>
    </source>
</evidence>
<protein>
    <submittedName>
        <fullName evidence="4">Dehydratase</fullName>
    </submittedName>
</protein>
<dbReference type="CDD" id="cd11613">
    <property type="entry name" value="SAF_AH_GD"/>
    <property type="match status" value="1"/>
</dbReference>
<evidence type="ECO:0000313" key="4">
    <source>
        <dbReference type="EMBL" id="ACE83193.1"/>
    </source>
</evidence>
<keyword evidence="5" id="KW-1185">Reference proteome</keyword>
<dbReference type="PANTHER" id="PTHR30536">
    <property type="entry name" value="ALTRONATE/GALACTARATE DEHYDRATASE"/>
    <property type="match status" value="1"/>
</dbReference>
<dbReference type="Pfam" id="PF04295">
    <property type="entry name" value="GD_AH_second"/>
    <property type="match status" value="1"/>
</dbReference>
<feature type="domain" description="SAF" evidence="3">
    <location>
        <begin position="11"/>
        <end position="80"/>
    </location>
</feature>
<dbReference type="STRING" id="498211.CJA_0174"/>
<dbReference type="AlphaFoldDB" id="B3PGB9"/>
<gene>
    <name evidence="4" type="ordered locus">CJA_0174</name>
</gene>
<name>B3PGB9_CELJU</name>
<dbReference type="InterPro" id="IPR044144">
    <property type="entry name" value="SAF_UxaA/GarD"/>
</dbReference>
<dbReference type="Gene3D" id="2.30.130.110">
    <property type="match status" value="1"/>
</dbReference>
<dbReference type="eggNOG" id="COG2721">
    <property type="taxonomic scope" value="Bacteria"/>
</dbReference>